<evidence type="ECO:0000256" key="1">
    <source>
        <dbReference type="SAM" id="MobiDB-lite"/>
    </source>
</evidence>
<accession>A0AAV4U2B9</accession>
<gene>
    <name evidence="2" type="ORF">CEXT_136371</name>
</gene>
<sequence>MSKKEERKVEEKRRVSHSCPAADSTAASQTQGNVATRAWRLAIIRKTKPEGVSRAWARDGFISSKFVPFPSYSE</sequence>
<protein>
    <submittedName>
        <fullName evidence="2">Uncharacterized protein</fullName>
    </submittedName>
</protein>
<organism evidence="2 3">
    <name type="scientific">Caerostris extrusa</name>
    <name type="common">Bark spider</name>
    <name type="synonym">Caerostris bankana</name>
    <dbReference type="NCBI Taxonomy" id="172846"/>
    <lineage>
        <taxon>Eukaryota</taxon>
        <taxon>Metazoa</taxon>
        <taxon>Ecdysozoa</taxon>
        <taxon>Arthropoda</taxon>
        <taxon>Chelicerata</taxon>
        <taxon>Arachnida</taxon>
        <taxon>Araneae</taxon>
        <taxon>Araneomorphae</taxon>
        <taxon>Entelegynae</taxon>
        <taxon>Araneoidea</taxon>
        <taxon>Araneidae</taxon>
        <taxon>Caerostris</taxon>
    </lineage>
</organism>
<reference evidence="2 3" key="1">
    <citation type="submission" date="2021-06" db="EMBL/GenBank/DDBJ databases">
        <title>Caerostris extrusa draft genome.</title>
        <authorList>
            <person name="Kono N."/>
            <person name="Arakawa K."/>
        </authorList>
    </citation>
    <scope>NUCLEOTIDE SEQUENCE [LARGE SCALE GENOMIC DNA]</scope>
</reference>
<feature type="region of interest" description="Disordered" evidence="1">
    <location>
        <begin position="1"/>
        <end position="33"/>
    </location>
</feature>
<evidence type="ECO:0000313" key="2">
    <source>
        <dbReference type="EMBL" id="GIY51892.1"/>
    </source>
</evidence>
<dbReference type="AlphaFoldDB" id="A0AAV4U2B9"/>
<proteinExistence type="predicted"/>
<feature type="compositionally biased region" description="Basic and acidic residues" evidence="1">
    <location>
        <begin position="1"/>
        <end position="13"/>
    </location>
</feature>
<keyword evidence="3" id="KW-1185">Reference proteome</keyword>
<dbReference type="EMBL" id="BPLR01012174">
    <property type="protein sequence ID" value="GIY51892.1"/>
    <property type="molecule type" value="Genomic_DNA"/>
</dbReference>
<name>A0AAV4U2B9_CAEEX</name>
<dbReference type="Proteomes" id="UP001054945">
    <property type="component" value="Unassembled WGS sequence"/>
</dbReference>
<comment type="caution">
    <text evidence="2">The sequence shown here is derived from an EMBL/GenBank/DDBJ whole genome shotgun (WGS) entry which is preliminary data.</text>
</comment>
<evidence type="ECO:0000313" key="3">
    <source>
        <dbReference type="Proteomes" id="UP001054945"/>
    </source>
</evidence>